<dbReference type="InterPro" id="IPR007344">
    <property type="entry name" value="GrpB/CoaE"/>
</dbReference>
<dbReference type="Gene3D" id="3.30.460.10">
    <property type="entry name" value="Beta Polymerase, domain 2"/>
    <property type="match status" value="1"/>
</dbReference>
<dbReference type="Proteomes" id="UP000048926">
    <property type="component" value="Unassembled WGS sequence"/>
</dbReference>
<dbReference type="SUPFAM" id="SSF81301">
    <property type="entry name" value="Nucleotidyltransferase"/>
    <property type="match status" value="1"/>
</dbReference>
<organism evidence="1 2">
    <name type="scientific">Roseibium aggregatum</name>
    <dbReference type="NCBI Taxonomy" id="187304"/>
    <lineage>
        <taxon>Bacteria</taxon>
        <taxon>Pseudomonadati</taxon>
        <taxon>Pseudomonadota</taxon>
        <taxon>Alphaproteobacteria</taxon>
        <taxon>Hyphomicrobiales</taxon>
        <taxon>Stappiaceae</taxon>
        <taxon>Roseibium</taxon>
    </lineage>
</organism>
<sequence>MSIPLLPHNPDWFRQADLLIDDLGHLLGAKALRLDHVGSTAVPGLIAKHKLHIDVTLAPGFSPAALSNDLLLYGYHDLGARFREDEVQMTRPAGPGPRSKEWENQELIIAHRLCLCASDCPSPEQRRQFRDALRGDASLARRYAALKRNLVLKAGSPPDWETYNTGKTSFIEGVLSGEGMRLIQR</sequence>
<dbReference type="RefSeq" id="WP_055657188.1">
    <property type="nucleotide sequence ID" value="NZ_CXST01000002.1"/>
</dbReference>
<dbReference type="OrthoDB" id="9799092at2"/>
<dbReference type="AlphaFoldDB" id="A0A0M6Y3X8"/>
<keyword evidence="2" id="KW-1185">Reference proteome</keyword>
<accession>A0A0M6Y3X8</accession>
<dbReference type="GO" id="GO:0016301">
    <property type="term" value="F:kinase activity"/>
    <property type="evidence" value="ECO:0007669"/>
    <property type="project" value="UniProtKB-KW"/>
</dbReference>
<name>A0A0M6Y3X8_9HYPH</name>
<dbReference type="PANTHER" id="PTHR34822">
    <property type="entry name" value="GRPB DOMAIN PROTEIN (AFU_ORTHOLOGUE AFUA_1G01530)"/>
    <property type="match status" value="1"/>
</dbReference>
<evidence type="ECO:0000313" key="2">
    <source>
        <dbReference type="Proteomes" id="UP000048926"/>
    </source>
</evidence>
<keyword evidence="1" id="KW-0418">Kinase</keyword>
<dbReference type="Pfam" id="PF04229">
    <property type="entry name" value="GrpB"/>
    <property type="match status" value="1"/>
</dbReference>
<reference evidence="2" key="1">
    <citation type="submission" date="2015-07" db="EMBL/GenBank/DDBJ databases">
        <authorList>
            <person name="Rodrigo-Torres Lidia"/>
            <person name="Arahal R.David."/>
        </authorList>
    </citation>
    <scope>NUCLEOTIDE SEQUENCE [LARGE SCALE GENOMIC DNA]</scope>
    <source>
        <strain evidence="2">CECT 4801</strain>
    </source>
</reference>
<keyword evidence="1" id="KW-0808">Transferase</keyword>
<evidence type="ECO:0000313" key="1">
    <source>
        <dbReference type="EMBL" id="CTQ44394.1"/>
    </source>
</evidence>
<protein>
    <submittedName>
        <fullName evidence="1">Dephospho-CoA kinase/protein folding accessory domain-containing protein</fullName>
    </submittedName>
</protein>
<dbReference type="InterPro" id="IPR043519">
    <property type="entry name" value="NT_sf"/>
</dbReference>
<gene>
    <name evidence="1" type="ORF">LAL4801_02837</name>
</gene>
<proteinExistence type="predicted"/>
<dbReference type="STRING" id="187304.B0E33_09080"/>
<dbReference type="EMBL" id="CXST01000002">
    <property type="protein sequence ID" value="CTQ44394.1"/>
    <property type="molecule type" value="Genomic_DNA"/>
</dbReference>
<dbReference type="PANTHER" id="PTHR34822:SF1">
    <property type="entry name" value="GRPB FAMILY PROTEIN"/>
    <property type="match status" value="1"/>
</dbReference>